<keyword evidence="3" id="KW-1185">Reference proteome</keyword>
<feature type="region of interest" description="Disordered" evidence="1">
    <location>
        <begin position="451"/>
        <end position="598"/>
    </location>
</feature>
<protein>
    <submittedName>
        <fullName evidence="2">Uncharacterized protein</fullName>
    </submittedName>
</protein>
<feature type="compositionally biased region" description="Basic and acidic residues" evidence="1">
    <location>
        <begin position="581"/>
        <end position="591"/>
    </location>
</feature>
<organism evidence="2 3">
    <name type="scientific">Streptomyces palmae</name>
    <dbReference type="NCBI Taxonomy" id="1701085"/>
    <lineage>
        <taxon>Bacteria</taxon>
        <taxon>Bacillati</taxon>
        <taxon>Actinomycetota</taxon>
        <taxon>Actinomycetes</taxon>
        <taxon>Kitasatosporales</taxon>
        <taxon>Streptomycetaceae</taxon>
        <taxon>Streptomyces</taxon>
    </lineage>
</organism>
<proteinExistence type="predicted"/>
<accession>A0A4Z0HAF5</accession>
<name>A0A4Z0HAF5_9ACTN</name>
<dbReference type="EMBL" id="SRID01000086">
    <property type="protein sequence ID" value="TGB11232.1"/>
    <property type="molecule type" value="Genomic_DNA"/>
</dbReference>
<dbReference type="Proteomes" id="UP000297948">
    <property type="component" value="Unassembled WGS sequence"/>
</dbReference>
<feature type="compositionally biased region" description="Basic and acidic residues" evidence="1">
    <location>
        <begin position="520"/>
        <end position="531"/>
    </location>
</feature>
<feature type="compositionally biased region" description="Polar residues" evidence="1">
    <location>
        <begin position="562"/>
        <end position="573"/>
    </location>
</feature>
<gene>
    <name evidence="2" type="ORF">E4099_12120</name>
</gene>
<evidence type="ECO:0000313" key="2">
    <source>
        <dbReference type="EMBL" id="TGB11232.1"/>
    </source>
</evidence>
<comment type="caution">
    <text evidence="2">The sequence shown here is derived from an EMBL/GenBank/DDBJ whole genome shotgun (WGS) entry which is preliminary data.</text>
</comment>
<feature type="compositionally biased region" description="Basic and acidic residues" evidence="1">
    <location>
        <begin position="473"/>
        <end position="488"/>
    </location>
</feature>
<dbReference type="RefSeq" id="WP_135339016.1">
    <property type="nucleotide sequence ID" value="NZ_JBHLTX010000007.1"/>
</dbReference>
<reference evidence="2 3" key="1">
    <citation type="submission" date="2019-03" db="EMBL/GenBank/DDBJ databases">
        <authorList>
            <person name="Gonzalez-Pimentel J.L."/>
        </authorList>
    </citation>
    <scope>NUCLEOTIDE SEQUENCE [LARGE SCALE GENOMIC DNA]</scope>
    <source>
        <strain evidence="2 3">JCM 31289</strain>
    </source>
</reference>
<dbReference type="AlphaFoldDB" id="A0A4Z0HAF5"/>
<sequence>MIHAVDIPQFTGNLEQLEADAQAFTTMAGKIRKTGHAVHTGFQGLSAFYHAPEAEELFATTAPVRDTADAFAGELESISSALDTYAAEIRPIVHKLGTLLTQASLFEASVEGDDGWQKDKKKHEEHQRIWHATNAAVSAFQAAERRAANSIAKLHGGTMLVADDGSGKPNAYGWGEEDLNNSEELPWGKPEQRKYPLFSLHTVKSFVWDGVLVGGVWGTVNGLLTLAGFHGWKEARQAWKGLAQLGTGIAIYMTPGLRDIPDDMLPAWMRDSKLVTREVGKSLVAWDDWKKDKGRAAGLAFFNIITIAAAPSKAGAVANATSKAAKAATALRVAGRVIDPMTYLTKAVGKAGGLARVKISDMLAGLKTVYAGHYAELADGALRFPDNTVIHPNGTVELPNGQMWDAEGNLLDENGQILQPAHDVPQELPAHERVHGEEDALELEHELAGVGGRGDHLNATNQADGSGTAGRDTSGHAAEHRDTAERTRLPSQPTHHSGESGTAHGNSASAGDDSPRRRHPESPIHDGEHGRGSGRTGDDATDNAVLEQGKDGDPGSVDEDSSVISQKPWSSGEGQAMVRGGETEQAVREGVKGIPGKLRPKPQVLERVMDRLASEPDGQRVAEIIASGRFNQSDQYGQVVSSLGANKTQMFQPSADQLIFADDLVRSGVPAHAIDFEQKIPVGADMDIRIRDDSGEVYAYQMKHLDDPQDPIAEITRGKYLLQLARAEANHHVLLVDGGRGTVGDWVSNGSYDALMNINRGASGPKGEGITFVVRLADGNLVVPPGSKLDPKDML</sequence>
<evidence type="ECO:0000256" key="1">
    <source>
        <dbReference type="SAM" id="MobiDB-lite"/>
    </source>
</evidence>
<dbReference type="OrthoDB" id="3917849at2"/>
<feature type="compositionally biased region" description="Polar residues" evidence="1">
    <location>
        <begin position="489"/>
        <end position="509"/>
    </location>
</feature>
<evidence type="ECO:0000313" key="3">
    <source>
        <dbReference type="Proteomes" id="UP000297948"/>
    </source>
</evidence>